<name>A0A3M2RSV9_9HYPO</name>
<dbReference type="Proteomes" id="UP000277212">
    <property type="component" value="Unassembled WGS sequence"/>
</dbReference>
<reference evidence="1 2" key="1">
    <citation type="submission" date="2017-06" db="EMBL/GenBank/DDBJ databases">
        <title>Comparative genomic analysis of Ambrosia Fusariam Clade fungi.</title>
        <authorList>
            <person name="Stajich J.E."/>
            <person name="Carrillo J."/>
            <person name="Kijimoto T."/>
            <person name="Eskalen A."/>
            <person name="O'Donnell K."/>
            <person name="Kasson M."/>
        </authorList>
    </citation>
    <scope>NUCLEOTIDE SEQUENCE [LARGE SCALE GENOMIC DNA]</scope>
    <source>
        <strain evidence="1">UCR3666</strain>
    </source>
</reference>
<sequence>MIGLWNDRNSALRQGITPIIRGIDWTDIRVLRIGYDREHWTGEESEQPVTLLIEVRKDSTSWEHAYAVVVACRAVIQQCGIHDVHVEIRQPREHYFQF</sequence>
<proteinExistence type="predicted"/>
<gene>
    <name evidence="1" type="ORF">CDV36_012087</name>
</gene>
<dbReference type="AlphaFoldDB" id="A0A3M2RSV9"/>
<dbReference type="EMBL" id="NKUJ01000294">
    <property type="protein sequence ID" value="RMJ08309.1"/>
    <property type="molecule type" value="Genomic_DNA"/>
</dbReference>
<keyword evidence="2" id="KW-1185">Reference proteome</keyword>
<organism evidence="1 2">
    <name type="scientific">Fusarium kuroshium</name>
    <dbReference type="NCBI Taxonomy" id="2010991"/>
    <lineage>
        <taxon>Eukaryota</taxon>
        <taxon>Fungi</taxon>
        <taxon>Dikarya</taxon>
        <taxon>Ascomycota</taxon>
        <taxon>Pezizomycotina</taxon>
        <taxon>Sordariomycetes</taxon>
        <taxon>Hypocreomycetidae</taxon>
        <taxon>Hypocreales</taxon>
        <taxon>Nectriaceae</taxon>
        <taxon>Fusarium</taxon>
        <taxon>Fusarium solani species complex</taxon>
    </lineage>
</organism>
<evidence type="ECO:0000313" key="2">
    <source>
        <dbReference type="Proteomes" id="UP000277212"/>
    </source>
</evidence>
<protein>
    <submittedName>
        <fullName evidence="1">Uncharacterized protein</fullName>
    </submittedName>
</protein>
<comment type="caution">
    <text evidence="1">The sequence shown here is derived from an EMBL/GenBank/DDBJ whole genome shotgun (WGS) entry which is preliminary data.</text>
</comment>
<evidence type="ECO:0000313" key="1">
    <source>
        <dbReference type="EMBL" id="RMJ08309.1"/>
    </source>
</evidence>
<dbReference type="OrthoDB" id="5424209at2759"/>
<accession>A0A3M2RSV9</accession>